<evidence type="ECO:0000313" key="1">
    <source>
        <dbReference type="EMBL" id="GAA4885585.1"/>
    </source>
</evidence>
<organism evidence="1 2">
    <name type="scientific">Kitasatospora terrestris</name>
    <dbReference type="NCBI Taxonomy" id="258051"/>
    <lineage>
        <taxon>Bacteria</taxon>
        <taxon>Bacillati</taxon>
        <taxon>Actinomycetota</taxon>
        <taxon>Actinomycetes</taxon>
        <taxon>Kitasatosporales</taxon>
        <taxon>Streptomycetaceae</taxon>
        <taxon>Kitasatospora</taxon>
    </lineage>
</organism>
<accession>A0ABP9ERL1</accession>
<dbReference type="EMBL" id="BAABIS010000001">
    <property type="protein sequence ID" value="GAA4885585.1"/>
    <property type="molecule type" value="Genomic_DNA"/>
</dbReference>
<gene>
    <name evidence="1" type="ORF">GCM10023235_78350</name>
</gene>
<reference evidence="2" key="1">
    <citation type="journal article" date="2019" name="Int. J. Syst. Evol. Microbiol.">
        <title>The Global Catalogue of Microorganisms (GCM) 10K type strain sequencing project: providing services to taxonomists for standard genome sequencing and annotation.</title>
        <authorList>
            <consortium name="The Broad Institute Genomics Platform"/>
            <consortium name="The Broad Institute Genome Sequencing Center for Infectious Disease"/>
            <person name="Wu L."/>
            <person name="Ma J."/>
        </authorList>
    </citation>
    <scope>NUCLEOTIDE SEQUENCE [LARGE SCALE GENOMIC DNA]</scope>
    <source>
        <strain evidence="2">JCM 13006</strain>
    </source>
</reference>
<proteinExistence type="predicted"/>
<sequence>MQWLSPPDAGFGVGVHRFAGTPQPLRRGTRMFEFVGYDVLRQTAADEATGVHDVR</sequence>
<keyword evidence="2" id="KW-1185">Reference proteome</keyword>
<protein>
    <submittedName>
        <fullName evidence="1">Uncharacterized protein</fullName>
    </submittedName>
</protein>
<evidence type="ECO:0000313" key="2">
    <source>
        <dbReference type="Proteomes" id="UP001501752"/>
    </source>
</evidence>
<comment type="caution">
    <text evidence="1">The sequence shown here is derived from an EMBL/GenBank/DDBJ whole genome shotgun (WGS) entry which is preliminary data.</text>
</comment>
<dbReference type="Proteomes" id="UP001501752">
    <property type="component" value="Unassembled WGS sequence"/>
</dbReference>
<name>A0ABP9ERL1_9ACTN</name>